<evidence type="ECO:0000313" key="2">
    <source>
        <dbReference type="Proteomes" id="UP000005824"/>
    </source>
</evidence>
<dbReference type="Gene3D" id="3.40.50.2000">
    <property type="entry name" value="Glycogen Phosphorylase B"/>
    <property type="match status" value="1"/>
</dbReference>
<dbReference type="Pfam" id="PF04294">
    <property type="entry name" value="VanW"/>
    <property type="match status" value="1"/>
</dbReference>
<dbReference type="EMBL" id="ABVL01000002">
    <property type="protein sequence ID" value="EDY21550.1"/>
    <property type="molecule type" value="Genomic_DNA"/>
</dbReference>
<sequence>MSSPSAHPIVERPREALPSRGAALLFRLKATCFQAWRGWSDLTGDGPRRHPKGEQLARTPIVGTQSGDIWFETTVASEKRLQFGKVQNLRVSAATFHGTEVPANRVWSFWRQLGRTTARKGFAVGRELREGCLIPTLGGGLCQLSGAIYNAALEAGLEIVERHAHSHPGVGNLAAVGRDATVFWNYVDLRLRAPFPWRLEVELSSTRLTVRIRSTKKEVPDRLAPTRGGRASLTTAAQPGSCASCGVAACFRHLKPDTDDNPGRTAWVVDEWWPEWASHLAQLESPADLLLRPLDGYRWRKPNYAWDVAAFRSAQSATLLTLRRAWSTRRLREQGAERQRALLAWDERLARHYARQLQPEHTHLVVAQNLLPFLWHEGVLGGRTFDVLMVRMPIQELQAQLDLAARLHPDSTTCADFRAPKWLGDAEAQALAAAEHWITPHRAIADLSSQRAIALPWKMPAASKAESGNAKRVVFPASTLGRKGAYELREAARALDLELVCLGGIIERPDFWSGIKLGVASSASWFDGAAAVVLPAFVEHRPRRLLTAISAGVPVIATPQCGLGSMPGVTEVPAGDAAALAEALRNILSRSQHEAAAR</sequence>
<reference evidence="1 2" key="1">
    <citation type="journal article" date="2011" name="J. Bacteriol.">
        <title>Genome sequence of Chthoniobacter flavus Ellin428, an aerobic heterotrophic soil bacterium.</title>
        <authorList>
            <person name="Kant R."/>
            <person name="van Passel M.W."/>
            <person name="Palva A."/>
            <person name="Lucas S."/>
            <person name="Lapidus A."/>
            <person name="Glavina Del Rio T."/>
            <person name="Dalin E."/>
            <person name="Tice H."/>
            <person name="Bruce D."/>
            <person name="Goodwin L."/>
            <person name="Pitluck S."/>
            <person name="Larimer F.W."/>
            <person name="Land M.L."/>
            <person name="Hauser L."/>
            <person name="Sangwan P."/>
            <person name="de Vos W.M."/>
            <person name="Janssen P.H."/>
            <person name="Smidt H."/>
        </authorList>
    </citation>
    <scope>NUCLEOTIDE SEQUENCE [LARGE SCALE GENOMIC DNA]</scope>
    <source>
        <strain evidence="1 2">Ellin428</strain>
    </source>
</reference>
<evidence type="ECO:0000313" key="1">
    <source>
        <dbReference type="EMBL" id="EDY21550.1"/>
    </source>
</evidence>
<dbReference type="Proteomes" id="UP000005824">
    <property type="component" value="Unassembled WGS sequence"/>
</dbReference>
<dbReference type="PANTHER" id="PTHR35788:SF1">
    <property type="entry name" value="EXPORTED PROTEIN"/>
    <property type="match status" value="1"/>
</dbReference>
<dbReference type="PANTHER" id="PTHR35788">
    <property type="entry name" value="EXPORTED PROTEIN-RELATED"/>
    <property type="match status" value="1"/>
</dbReference>
<dbReference type="AlphaFoldDB" id="B4CVV8"/>
<name>B4CVV8_9BACT</name>
<proteinExistence type="predicted"/>
<dbReference type="SUPFAM" id="SSF53756">
    <property type="entry name" value="UDP-Glycosyltransferase/glycogen phosphorylase"/>
    <property type="match status" value="1"/>
</dbReference>
<dbReference type="RefSeq" id="WP_006978122.1">
    <property type="nucleotide sequence ID" value="NZ_ABVL01000002.1"/>
</dbReference>
<dbReference type="Pfam" id="PF13692">
    <property type="entry name" value="Glyco_trans_1_4"/>
    <property type="match status" value="1"/>
</dbReference>
<organism evidence="1 2">
    <name type="scientific">Chthoniobacter flavus Ellin428</name>
    <dbReference type="NCBI Taxonomy" id="497964"/>
    <lineage>
        <taxon>Bacteria</taxon>
        <taxon>Pseudomonadati</taxon>
        <taxon>Verrucomicrobiota</taxon>
        <taxon>Spartobacteria</taxon>
        <taxon>Chthoniobacterales</taxon>
        <taxon>Chthoniobacteraceae</taxon>
        <taxon>Chthoniobacter</taxon>
    </lineage>
</organism>
<comment type="caution">
    <text evidence="1">The sequence shown here is derived from an EMBL/GenBank/DDBJ whole genome shotgun (WGS) entry which is preliminary data.</text>
</comment>
<dbReference type="InterPro" id="IPR052913">
    <property type="entry name" value="Glycopeptide_resist_protein"/>
</dbReference>
<dbReference type="InterPro" id="IPR007391">
    <property type="entry name" value="Vancomycin_resist_VanW"/>
</dbReference>
<accession>B4CVV8</accession>
<dbReference type="eggNOG" id="COG2720">
    <property type="taxonomic scope" value="Bacteria"/>
</dbReference>
<protein>
    <submittedName>
        <fullName evidence="1">VanW family protein</fullName>
    </submittedName>
</protein>
<gene>
    <name evidence="1" type="ORF">CfE428DRAFT_0795</name>
</gene>
<keyword evidence="2" id="KW-1185">Reference proteome</keyword>
<dbReference type="STRING" id="497964.CfE428DRAFT_0795"/>
<dbReference type="InParanoid" id="B4CVV8"/>